<feature type="transmembrane region" description="Helical" evidence="1">
    <location>
        <begin position="6"/>
        <end position="24"/>
    </location>
</feature>
<keyword evidence="1" id="KW-0472">Membrane</keyword>
<accession>A0ABW7QEU4</accession>
<gene>
    <name evidence="2" type="ORF">ACH3VR_23110</name>
</gene>
<feature type="transmembrane region" description="Helical" evidence="1">
    <location>
        <begin position="146"/>
        <end position="166"/>
    </location>
</feature>
<feature type="transmembrane region" description="Helical" evidence="1">
    <location>
        <begin position="111"/>
        <end position="134"/>
    </location>
</feature>
<organism evidence="2 3">
    <name type="scientific">Microbacterium alkaliflavum</name>
    <dbReference type="NCBI Taxonomy" id="3248839"/>
    <lineage>
        <taxon>Bacteria</taxon>
        <taxon>Bacillati</taxon>
        <taxon>Actinomycetota</taxon>
        <taxon>Actinomycetes</taxon>
        <taxon>Micrococcales</taxon>
        <taxon>Microbacteriaceae</taxon>
        <taxon>Microbacterium</taxon>
    </lineage>
</organism>
<reference evidence="2 3" key="1">
    <citation type="submission" date="2024-09" db="EMBL/GenBank/DDBJ databases">
        <authorList>
            <person name="Pan X."/>
        </authorList>
    </citation>
    <scope>NUCLEOTIDE SEQUENCE [LARGE SCALE GENOMIC DNA]</scope>
    <source>
        <strain evidence="2 3">B2969</strain>
    </source>
</reference>
<evidence type="ECO:0000313" key="2">
    <source>
        <dbReference type="EMBL" id="MFH8253275.1"/>
    </source>
</evidence>
<dbReference type="Proteomes" id="UP001610861">
    <property type="component" value="Unassembled WGS sequence"/>
</dbReference>
<feature type="transmembrane region" description="Helical" evidence="1">
    <location>
        <begin position="267"/>
        <end position="290"/>
    </location>
</feature>
<name>A0ABW7QEU4_9MICO</name>
<feature type="transmembrane region" description="Helical" evidence="1">
    <location>
        <begin position="36"/>
        <end position="62"/>
    </location>
</feature>
<comment type="caution">
    <text evidence="2">The sequence shown here is derived from an EMBL/GenBank/DDBJ whole genome shotgun (WGS) entry which is preliminary data.</text>
</comment>
<sequence length="439" mass="47035">MDSMWSIAPMYLAAGMVLVGMIYGRRHPGSQRARRLMAFLLVGALVLCAGTVLVTMGRAIIVDGATGLIVPLVLIVTLMVLSSITALKGLQPRPATTTADEHEGRKWSARLTLTVAVFVALMAYGAGFLAGYWISQLKPELEGMNLILGTASAVVVGLTLVPWVVVKYRAARRRRAVAIGHPASAEGVEHVMKKATAARLAADLGSYSFNPSRVVIFGGLSIVAILALPALVQLLFTTVDKLPRDSSSSSGIASIQPSIDYATMQTIAIACALLLVLAGLIGYMLTPLLLDVRVEYQLAALSPQQRLQWESEQRSEFHGGHAFPLKLMDADRSIRVLTVTAAGDVQLEQLPAGTLLRMRSQPVLAPSDAEQADLEFVEDLDEGLQSVSRVLLSLQEHMGSREFDLFGEEPASTLHIVAVGADDYLDFPEDLAAKLIAAA</sequence>
<proteinExistence type="predicted"/>
<feature type="transmembrane region" description="Helical" evidence="1">
    <location>
        <begin position="214"/>
        <end position="236"/>
    </location>
</feature>
<feature type="transmembrane region" description="Helical" evidence="1">
    <location>
        <begin position="68"/>
        <end position="90"/>
    </location>
</feature>
<dbReference type="EMBL" id="JBIQWL010000021">
    <property type="protein sequence ID" value="MFH8253275.1"/>
    <property type="molecule type" value="Genomic_DNA"/>
</dbReference>
<protein>
    <submittedName>
        <fullName evidence="2">Uncharacterized protein</fullName>
    </submittedName>
</protein>
<keyword evidence="1" id="KW-0812">Transmembrane</keyword>
<dbReference type="RefSeq" id="WP_397558699.1">
    <property type="nucleotide sequence ID" value="NZ_JBIQWL010000021.1"/>
</dbReference>
<evidence type="ECO:0000313" key="3">
    <source>
        <dbReference type="Proteomes" id="UP001610861"/>
    </source>
</evidence>
<keyword evidence="3" id="KW-1185">Reference proteome</keyword>
<evidence type="ECO:0000256" key="1">
    <source>
        <dbReference type="SAM" id="Phobius"/>
    </source>
</evidence>
<keyword evidence="1" id="KW-1133">Transmembrane helix</keyword>